<dbReference type="AlphaFoldDB" id="A0A915BDQ2"/>
<dbReference type="WBParaSite" id="PgR036_g002_t02">
    <property type="protein sequence ID" value="PgR036_g002_t02"/>
    <property type="gene ID" value="PgR036_g002"/>
</dbReference>
<reference evidence="2" key="1">
    <citation type="submission" date="2022-11" db="UniProtKB">
        <authorList>
            <consortium name="WormBaseParasite"/>
        </authorList>
    </citation>
    <scope>IDENTIFICATION</scope>
</reference>
<keyword evidence="1" id="KW-1185">Reference proteome</keyword>
<sequence length="30" mass="3541">MGTWDSSLLSHRLRNSLVRSFKRSVPPWLN</sequence>
<evidence type="ECO:0000313" key="2">
    <source>
        <dbReference type="WBParaSite" id="PgR036_g002_t02"/>
    </source>
</evidence>
<proteinExistence type="predicted"/>
<protein>
    <submittedName>
        <fullName evidence="2">Uncharacterized protein</fullName>
    </submittedName>
</protein>
<accession>A0A915BDQ2</accession>
<name>A0A915BDQ2_PARUN</name>
<organism evidence="1 2">
    <name type="scientific">Parascaris univalens</name>
    <name type="common">Nematode worm</name>
    <dbReference type="NCBI Taxonomy" id="6257"/>
    <lineage>
        <taxon>Eukaryota</taxon>
        <taxon>Metazoa</taxon>
        <taxon>Ecdysozoa</taxon>
        <taxon>Nematoda</taxon>
        <taxon>Chromadorea</taxon>
        <taxon>Rhabditida</taxon>
        <taxon>Spirurina</taxon>
        <taxon>Ascaridomorpha</taxon>
        <taxon>Ascaridoidea</taxon>
        <taxon>Ascarididae</taxon>
        <taxon>Parascaris</taxon>
    </lineage>
</organism>
<evidence type="ECO:0000313" key="1">
    <source>
        <dbReference type="Proteomes" id="UP000887569"/>
    </source>
</evidence>
<dbReference type="Proteomes" id="UP000887569">
    <property type="component" value="Unplaced"/>
</dbReference>